<dbReference type="Pfam" id="PF10758">
    <property type="entry name" value="DUF2586"/>
    <property type="match status" value="1"/>
</dbReference>
<evidence type="ECO:0000313" key="1">
    <source>
        <dbReference type="EMBL" id="MCV9926360.1"/>
    </source>
</evidence>
<dbReference type="AlphaFoldDB" id="A0A9X2ZA47"/>
<dbReference type="EMBL" id="JAOZEW010000001">
    <property type="protein sequence ID" value="MCV9926360.1"/>
    <property type="molecule type" value="Genomic_DNA"/>
</dbReference>
<reference evidence="1" key="1">
    <citation type="submission" date="2022-10" db="EMBL/GenBank/DDBJ databases">
        <title>Two novel species of Flavobacterium.</title>
        <authorList>
            <person name="Liu Q."/>
            <person name="Xin Y.-H."/>
        </authorList>
    </citation>
    <scope>NUCLEOTIDE SEQUENCE</scope>
    <source>
        <strain evidence="1">LS1R49</strain>
    </source>
</reference>
<sequence length="443" mass="47997">MSTLNDVVINKLSGGLGRRNPEQDMVSGLLFDGVATTKLTLDKIERLVSLEDAEALGITADYDVNGQSAYYQIQQFFRMNPSGDLYIMATTGSSYEAIVDKAMEMQELANGNIRQMAVIFSGKAGFTATEAAVSKAQTQAELGYKDYMPFEVILEGKGFDADTAPGLAELNAENVSVVVAMDVEKAFEQKLFQKGATTADDKLYTLATNEKLVAVEGSLNVYNVSTDDGLKKENGAVLEFIFKDSYKNTAAVGLVLGTVSKAKVSENIAWIEKFNLTGEGFSKAGFIGGQEIKTLGTLSTLNEKRYIFARTHTGLPGVYFNDSHTCSLGTSDFAYVENNRTINKATRLLRTALLPKLASPVLVDIDGKLPQSVSKSFEGLCRSALEGMVANQEVSDFDVYVDPKQNILATSELKVKAEITPIGTARKIMVDLGFKNPFGIEKA</sequence>
<accession>A0A9X2ZA47</accession>
<dbReference type="Proteomes" id="UP001151079">
    <property type="component" value="Unassembled WGS sequence"/>
</dbReference>
<organism evidence="1 2">
    <name type="scientific">Flavobacterium shii</name>
    <dbReference type="NCBI Taxonomy" id="2987687"/>
    <lineage>
        <taxon>Bacteria</taxon>
        <taxon>Pseudomonadati</taxon>
        <taxon>Bacteroidota</taxon>
        <taxon>Flavobacteriia</taxon>
        <taxon>Flavobacteriales</taxon>
        <taxon>Flavobacteriaceae</taxon>
        <taxon>Flavobacterium</taxon>
    </lineage>
</organism>
<protein>
    <submittedName>
        <fullName evidence="1">DUF2586 domain-containing protein</fullName>
    </submittedName>
</protein>
<evidence type="ECO:0000313" key="2">
    <source>
        <dbReference type="Proteomes" id="UP001151079"/>
    </source>
</evidence>
<name>A0A9X2ZA47_9FLAO</name>
<dbReference type="RefSeq" id="WP_264204558.1">
    <property type="nucleotide sequence ID" value="NZ_JAOZEW010000001.1"/>
</dbReference>
<dbReference type="InterPro" id="IPR019694">
    <property type="entry name" value="Phage_HP1_Orf23"/>
</dbReference>
<proteinExistence type="predicted"/>
<gene>
    <name evidence="1" type="ORF">OIU83_01755</name>
</gene>
<keyword evidence="2" id="KW-1185">Reference proteome</keyword>
<comment type="caution">
    <text evidence="1">The sequence shown here is derived from an EMBL/GenBank/DDBJ whole genome shotgun (WGS) entry which is preliminary data.</text>
</comment>